<organism evidence="7 8">
    <name type="scientific">Latilactobacillus curvatus</name>
    <name type="common">Lactobacillus curvatus</name>
    <dbReference type="NCBI Taxonomy" id="28038"/>
    <lineage>
        <taxon>Bacteria</taxon>
        <taxon>Bacillati</taxon>
        <taxon>Bacillota</taxon>
        <taxon>Bacilli</taxon>
        <taxon>Lactobacillales</taxon>
        <taxon>Lactobacillaceae</taxon>
        <taxon>Latilactobacillus</taxon>
    </lineage>
</organism>
<accession>A0AAJ5RK29</accession>
<dbReference type="PROSITE" id="PS51898">
    <property type="entry name" value="TYR_RECOMBINASE"/>
    <property type="match status" value="1"/>
</dbReference>
<evidence type="ECO:0000256" key="1">
    <source>
        <dbReference type="ARBA" id="ARBA00008857"/>
    </source>
</evidence>
<comment type="similarity">
    <text evidence="1">Belongs to the 'phage' integrase family.</text>
</comment>
<evidence type="ECO:0000256" key="3">
    <source>
        <dbReference type="ARBA" id="ARBA00023172"/>
    </source>
</evidence>
<dbReference type="Pfam" id="PF00589">
    <property type="entry name" value="Phage_integrase"/>
    <property type="match status" value="1"/>
</dbReference>
<dbReference type="Gene3D" id="1.10.443.10">
    <property type="entry name" value="Intergrase catalytic core"/>
    <property type="match status" value="1"/>
</dbReference>
<dbReference type="CDD" id="cd00397">
    <property type="entry name" value="DNA_BRE_C"/>
    <property type="match status" value="1"/>
</dbReference>
<feature type="domain" description="Tyr recombinase" evidence="5">
    <location>
        <begin position="180"/>
        <end position="383"/>
    </location>
</feature>
<dbReference type="PANTHER" id="PTHR30349">
    <property type="entry name" value="PHAGE INTEGRASE-RELATED"/>
    <property type="match status" value="1"/>
</dbReference>
<dbReference type="PROSITE" id="PS51900">
    <property type="entry name" value="CB"/>
    <property type="match status" value="1"/>
</dbReference>
<evidence type="ECO:0000259" key="5">
    <source>
        <dbReference type="PROSITE" id="PS51898"/>
    </source>
</evidence>
<dbReference type="GO" id="GO:0015074">
    <property type="term" value="P:DNA integration"/>
    <property type="evidence" value="ECO:0007669"/>
    <property type="project" value="InterPro"/>
</dbReference>
<dbReference type="AlphaFoldDB" id="A0AAJ5RK29"/>
<feature type="domain" description="Core-binding (CB)" evidence="6">
    <location>
        <begin position="75"/>
        <end position="159"/>
    </location>
</feature>
<proteinExistence type="inferred from homology"/>
<keyword evidence="2 4" id="KW-0238">DNA-binding</keyword>
<dbReference type="InterPro" id="IPR010998">
    <property type="entry name" value="Integrase_recombinase_N"/>
</dbReference>
<dbReference type="InterPro" id="IPR053876">
    <property type="entry name" value="Phage_int_M"/>
</dbReference>
<dbReference type="InterPro" id="IPR044068">
    <property type="entry name" value="CB"/>
</dbReference>
<evidence type="ECO:0000313" key="7">
    <source>
        <dbReference type="EMBL" id="WDC92870.1"/>
    </source>
</evidence>
<keyword evidence="3" id="KW-0233">DNA recombination</keyword>
<reference evidence="7" key="1">
    <citation type="submission" date="2023-02" db="EMBL/GenBank/DDBJ databases">
        <title>Complete genome sequence of Lactobacillus curvatus CACC879 isolated from Pig feces.</title>
        <authorList>
            <person name="Park S."/>
            <person name="Park M.A."/>
            <person name="Kim D.-H."/>
            <person name="Kim Y."/>
        </authorList>
    </citation>
    <scope>NUCLEOTIDE SEQUENCE</scope>
    <source>
        <strain evidence="7">Curvatus</strain>
        <plasmid evidence="7">p1_CACC879</plasmid>
    </source>
</reference>
<dbReference type="InterPro" id="IPR011010">
    <property type="entry name" value="DNA_brk_join_enz"/>
</dbReference>
<dbReference type="GO" id="GO:0003677">
    <property type="term" value="F:DNA binding"/>
    <property type="evidence" value="ECO:0007669"/>
    <property type="project" value="UniProtKB-UniRule"/>
</dbReference>
<dbReference type="Gene3D" id="1.10.150.130">
    <property type="match status" value="1"/>
</dbReference>
<gene>
    <name evidence="7" type="ORF">PSR33_09940</name>
</gene>
<dbReference type="InterPro" id="IPR013762">
    <property type="entry name" value="Integrase-like_cat_sf"/>
</dbReference>
<dbReference type="InterPro" id="IPR050090">
    <property type="entry name" value="Tyrosine_recombinase_XerCD"/>
</dbReference>
<dbReference type="GO" id="GO:0006310">
    <property type="term" value="P:DNA recombination"/>
    <property type="evidence" value="ECO:0007669"/>
    <property type="project" value="UniProtKB-KW"/>
</dbReference>
<protein>
    <submittedName>
        <fullName evidence="7">Site-specific integrase</fullName>
    </submittedName>
</protein>
<dbReference type="Pfam" id="PF22022">
    <property type="entry name" value="Phage_int_M"/>
    <property type="match status" value="1"/>
</dbReference>
<dbReference type="InterPro" id="IPR002104">
    <property type="entry name" value="Integrase_catalytic"/>
</dbReference>
<evidence type="ECO:0000256" key="4">
    <source>
        <dbReference type="PROSITE-ProRule" id="PRU01248"/>
    </source>
</evidence>
<evidence type="ECO:0000313" key="8">
    <source>
        <dbReference type="Proteomes" id="UP001215533"/>
    </source>
</evidence>
<sequence length="404" mass="46477">MRKWEPVKKHPNIYVYETKKGKRYGIRRGFVNSENKRDEFTKSGFKDWRSADLVLKDFELKLGNGELGPVSHRSMTVDMALQRMASYKEARGLWKKATKKNTMNYYNRYLKPKFGQRKLAEITRLEYEAHLSALIKDNLANTTIHTINGVMQSIMNFAERNDVIQKNMLRSIEIVGGKPAKEQKLEKKDFDHWMATAKGMYSKYIISLLEVASLGERRGELLGLRFKDLHFFTENDTDFCKISWNVSRTPDQLEGGSLKNAGSVRENYVSGKVVDYLKYAAKFSKLAYENKDISPTEDDFIFINPDTAKGYHPSQINRLFNKISKKAGVAVNPHLLRHYFATQALNNPNVADVEVMHWLGHKNIQMTASYTRDTKDASMALYQNVQRDFKVLDGTKSKKINGTA</sequence>
<dbReference type="RefSeq" id="WP_076799937.1">
    <property type="nucleotide sequence ID" value="NZ_CP141812.1"/>
</dbReference>
<evidence type="ECO:0000256" key="2">
    <source>
        <dbReference type="ARBA" id="ARBA00023125"/>
    </source>
</evidence>
<dbReference type="Proteomes" id="UP001215533">
    <property type="component" value="Plasmid p1_CACC879"/>
</dbReference>
<dbReference type="SUPFAM" id="SSF56349">
    <property type="entry name" value="DNA breaking-rejoining enzymes"/>
    <property type="match status" value="1"/>
</dbReference>
<keyword evidence="7" id="KW-0614">Plasmid</keyword>
<name>A0AAJ5RK29_LATCU</name>
<dbReference type="PANTHER" id="PTHR30349:SF41">
    <property type="entry name" value="INTEGRASE_RECOMBINASE PROTEIN MJ0367-RELATED"/>
    <property type="match status" value="1"/>
</dbReference>
<dbReference type="EMBL" id="CP117684">
    <property type="protein sequence ID" value="WDC92870.1"/>
    <property type="molecule type" value="Genomic_DNA"/>
</dbReference>
<geneLocation type="plasmid" evidence="7 8">
    <name>p1_CACC879</name>
</geneLocation>
<evidence type="ECO:0000259" key="6">
    <source>
        <dbReference type="PROSITE" id="PS51900"/>
    </source>
</evidence>